<name>A0A4R6WBC7_9SPHI</name>
<dbReference type="RefSeq" id="WP_162850140.1">
    <property type="nucleotide sequence ID" value="NZ_SNYV01000015.1"/>
</dbReference>
<dbReference type="InterPro" id="IPR050210">
    <property type="entry name" value="tRNA_Adenine-N(6)_MTase"/>
</dbReference>
<evidence type="ECO:0000256" key="4">
    <source>
        <dbReference type="ARBA" id="ARBA00022691"/>
    </source>
</evidence>
<dbReference type="AlphaFoldDB" id="A0A4R6WBC7"/>
<dbReference type="GO" id="GO:0008033">
    <property type="term" value="P:tRNA processing"/>
    <property type="evidence" value="ECO:0007669"/>
    <property type="project" value="UniProtKB-UniRule"/>
</dbReference>
<dbReference type="GO" id="GO:0016430">
    <property type="term" value="F:tRNA (adenine-N6)-methyltransferase activity"/>
    <property type="evidence" value="ECO:0007669"/>
    <property type="project" value="UniProtKB-UniRule"/>
</dbReference>
<protein>
    <recommendedName>
        <fullName evidence="6">tRNA1(Val) (adenine(37)-N6)-methyltransferase</fullName>
        <ecNumber evidence="6">2.1.1.223</ecNumber>
    </recommendedName>
    <alternativeName>
        <fullName evidence="6">tRNA m6A37 methyltransferase</fullName>
    </alternativeName>
</protein>
<dbReference type="Proteomes" id="UP000295292">
    <property type="component" value="Unassembled WGS sequence"/>
</dbReference>
<proteinExistence type="inferred from homology"/>
<dbReference type="GO" id="GO:0032259">
    <property type="term" value="P:methylation"/>
    <property type="evidence" value="ECO:0007669"/>
    <property type="project" value="UniProtKB-KW"/>
</dbReference>
<keyword evidence="2 6" id="KW-0489">Methyltransferase</keyword>
<keyword evidence="1 6" id="KW-0963">Cytoplasm</keyword>
<dbReference type="EC" id="2.1.1.223" evidence="6"/>
<dbReference type="GO" id="GO:0005737">
    <property type="term" value="C:cytoplasm"/>
    <property type="evidence" value="ECO:0007669"/>
    <property type="project" value="UniProtKB-SubCell"/>
</dbReference>
<dbReference type="CDD" id="cd02440">
    <property type="entry name" value="AdoMet_MTases"/>
    <property type="match status" value="1"/>
</dbReference>
<keyword evidence="3 6" id="KW-0808">Transferase</keyword>
<evidence type="ECO:0000256" key="2">
    <source>
        <dbReference type="ARBA" id="ARBA00022603"/>
    </source>
</evidence>
<keyword evidence="4 6" id="KW-0949">S-adenosyl-L-methionine</keyword>
<evidence type="ECO:0000313" key="8">
    <source>
        <dbReference type="EMBL" id="TDQ76705.1"/>
    </source>
</evidence>
<organism evidence="8 9">
    <name type="scientific">Sphingobacterium yanglingense</name>
    <dbReference type="NCBI Taxonomy" id="1437280"/>
    <lineage>
        <taxon>Bacteria</taxon>
        <taxon>Pseudomonadati</taxon>
        <taxon>Bacteroidota</taxon>
        <taxon>Sphingobacteriia</taxon>
        <taxon>Sphingobacteriales</taxon>
        <taxon>Sphingobacteriaceae</taxon>
        <taxon>Sphingobacterium</taxon>
    </lineage>
</organism>
<dbReference type="SUPFAM" id="SSF53335">
    <property type="entry name" value="S-adenosyl-L-methionine-dependent methyltransferases"/>
    <property type="match status" value="1"/>
</dbReference>
<dbReference type="InterPro" id="IPR002052">
    <property type="entry name" value="DNA_methylase_N6_adenine_CS"/>
</dbReference>
<accession>A0A4R6WBC7</accession>
<evidence type="ECO:0000259" key="7">
    <source>
        <dbReference type="Pfam" id="PF05175"/>
    </source>
</evidence>
<evidence type="ECO:0000256" key="1">
    <source>
        <dbReference type="ARBA" id="ARBA00022490"/>
    </source>
</evidence>
<dbReference type="GO" id="GO:0003676">
    <property type="term" value="F:nucleic acid binding"/>
    <property type="evidence" value="ECO:0007669"/>
    <property type="project" value="InterPro"/>
</dbReference>
<dbReference type="Gene3D" id="3.40.50.150">
    <property type="entry name" value="Vaccinia Virus protein VP39"/>
    <property type="match status" value="1"/>
</dbReference>
<evidence type="ECO:0000256" key="3">
    <source>
        <dbReference type="ARBA" id="ARBA00022679"/>
    </source>
</evidence>
<dbReference type="PANTHER" id="PTHR47739">
    <property type="entry name" value="TRNA1(VAL) (ADENINE(37)-N6)-METHYLTRANSFERASE"/>
    <property type="match status" value="1"/>
</dbReference>
<dbReference type="PANTHER" id="PTHR47739:SF1">
    <property type="entry name" value="TRNA1(VAL) (ADENINE(37)-N6)-METHYLTRANSFERASE"/>
    <property type="match status" value="1"/>
</dbReference>
<evidence type="ECO:0000256" key="5">
    <source>
        <dbReference type="ARBA" id="ARBA00022694"/>
    </source>
</evidence>
<comment type="function">
    <text evidence="6">Specifically methylates the adenine in position 37 of tRNA(1)(Val) (anticodon cmo5UAC).</text>
</comment>
<sequence length="235" mass="26717">MGTVFKFKEFEVNQEGCAMKINTDGVLLAAMVEAKEPARILDVGSGTGVIALMLAQRFPEAIVDAVDIDETAYQRTEENFQASIFAGRMRAQLGDFETMSEEKAYDVIVSNPPFYINALHNPDGRKRVARHTDLDFFKRLLTFSNDRLSYRGTLQLVLPVDLCDELLCYTKENGLTLVKEVSIRSFAHSEPIRKVLILSKEDVDQQERLDFVIYADKGIYSKTYQDFLKPFFLGF</sequence>
<feature type="domain" description="Methyltransferase small" evidence="7">
    <location>
        <begin position="26"/>
        <end position="157"/>
    </location>
</feature>
<dbReference type="Pfam" id="PF05175">
    <property type="entry name" value="MTS"/>
    <property type="match status" value="1"/>
</dbReference>
<dbReference type="InterPro" id="IPR007848">
    <property type="entry name" value="Small_mtfrase_dom"/>
</dbReference>
<keyword evidence="9" id="KW-1185">Reference proteome</keyword>
<gene>
    <name evidence="8" type="ORF">CLV99_3299</name>
</gene>
<evidence type="ECO:0000313" key="9">
    <source>
        <dbReference type="Proteomes" id="UP000295292"/>
    </source>
</evidence>
<reference evidence="8 9" key="1">
    <citation type="submission" date="2019-03" db="EMBL/GenBank/DDBJ databases">
        <title>Genomic Encyclopedia of Archaeal and Bacterial Type Strains, Phase II (KMG-II): from individual species to whole genera.</title>
        <authorList>
            <person name="Goeker M."/>
        </authorList>
    </citation>
    <scope>NUCLEOTIDE SEQUENCE [LARGE SCALE GENOMIC DNA]</scope>
    <source>
        <strain evidence="8 9">DSM 28353</strain>
    </source>
</reference>
<keyword evidence="5 6" id="KW-0819">tRNA processing</keyword>
<dbReference type="PROSITE" id="PS00092">
    <property type="entry name" value="N6_MTASE"/>
    <property type="match status" value="1"/>
</dbReference>
<comment type="subcellular location">
    <subcellularLocation>
        <location evidence="6">Cytoplasm</location>
    </subcellularLocation>
</comment>
<dbReference type="EMBL" id="SNYV01000015">
    <property type="protein sequence ID" value="TDQ76705.1"/>
    <property type="molecule type" value="Genomic_DNA"/>
</dbReference>
<dbReference type="InterPro" id="IPR022882">
    <property type="entry name" value="tRNA_adenine-N6_MeTrfase"/>
</dbReference>
<comment type="similarity">
    <text evidence="6">Belongs to the methyltransferase superfamily. tRNA (adenine-N(6)-)-methyltransferase family.</text>
</comment>
<evidence type="ECO:0000256" key="6">
    <source>
        <dbReference type="HAMAP-Rule" id="MF_01872"/>
    </source>
</evidence>
<comment type="catalytic activity">
    <reaction evidence="6">
        <text>adenosine(37) in tRNA1(Val) + S-adenosyl-L-methionine = N(6)-methyladenosine(37) in tRNA1(Val) + S-adenosyl-L-homocysteine + H(+)</text>
        <dbReference type="Rhea" id="RHEA:43160"/>
        <dbReference type="Rhea" id="RHEA-COMP:10369"/>
        <dbReference type="Rhea" id="RHEA-COMP:10370"/>
        <dbReference type="ChEBI" id="CHEBI:15378"/>
        <dbReference type="ChEBI" id="CHEBI:57856"/>
        <dbReference type="ChEBI" id="CHEBI:59789"/>
        <dbReference type="ChEBI" id="CHEBI:74411"/>
        <dbReference type="ChEBI" id="CHEBI:74449"/>
        <dbReference type="EC" id="2.1.1.223"/>
    </reaction>
</comment>
<comment type="caution">
    <text evidence="8">The sequence shown here is derived from an EMBL/GenBank/DDBJ whole genome shotgun (WGS) entry which is preliminary data.</text>
</comment>
<dbReference type="InterPro" id="IPR029063">
    <property type="entry name" value="SAM-dependent_MTases_sf"/>
</dbReference>
<dbReference type="HAMAP" id="MF_01872">
    <property type="entry name" value="tRNA_methyltr_YfiC"/>
    <property type="match status" value="1"/>
</dbReference>